<dbReference type="GO" id="GO:0022625">
    <property type="term" value="C:cytosolic large ribosomal subunit"/>
    <property type="evidence" value="ECO:0007669"/>
    <property type="project" value="TreeGrafter"/>
</dbReference>
<keyword evidence="2 5" id="KW-0689">Ribosomal protein</keyword>
<gene>
    <name evidence="5" type="ORF">DMC30DRAFT_347008</name>
</gene>
<dbReference type="Gene3D" id="1.10.10.1410">
    <property type="match status" value="1"/>
</dbReference>
<dbReference type="InterPro" id="IPR027534">
    <property type="entry name" value="Ribosomal_P1/P2"/>
</dbReference>
<dbReference type="PANTHER" id="PTHR45696">
    <property type="entry name" value="60S ACIDIC RIBOSOMAL PROTEIN P1"/>
    <property type="match status" value="1"/>
</dbReference>
<proteinExistence type="inferred from homology"/>
<keyword evidence="6" id="KW-1185">Reference proteome</keyword>
<comment type="caution">
    <text evidence="5">The sequence shown here is derived from an EMBL/GenBank/DDBJ whole genome shotgun (WGS) entry which is preliminary data.</text>
</comment>
<accession>A0A5C5G586</accession>
<sequence length="230" mass="24497">MATSELASTYAALILADEGLEITADKIVAIASAANVEVEPIWASLLAKALEGKDVKELLTNVGAGGAAPAAGAAPGAAAGGAAEEAKEEAKEEDKEESDDDMGCVLAFFSSSGGGRPRRLERRRRRLCRERSLTACPHLVPPVCSQHSFLDSPRHHALSVPAAPSSHRPVPRRDSLRPTCPRPPTSRSLASPLPPRIHPRSRAPPSSTQLRTLRRASDSPLWEDFLRPPC</sequence>
<name>A0A5C5G586_9BASI</name>
<protein>
    <submittedName>
        <fullName evidence="5">60s acidic ribosomal protein-domain-containing protein</fullName>
    </submittedName>
</protein>
<dbReference type="AlphaFoldDB" id="A0A5C5G586"/>
<dbReference type="Proteomes" id="UP000311382">
    <property type="component" value="Unassembled WGS sequence"/>
</dbReference>
<dbReference type="HAMAP" id="MF_01478">
    <property type="entry name" value="Ribosomal_L12_arch"/>
    <property type="match status" value="1"/>
</dbReference>
<dbReference type="CDD" id="cd05831">
    <property type="entry name" value="Ribosomal_P1"/>
    <property type="match status" value="1"/>
</dbReference>
<feature type="compositionally biased region" description="Low complexity" evidence="4">
    <location>
        <begin position="69"/>
        <end position="83"/>
    </location>
</feature>
<dbReference type="GO" id="GO:0006414">
    <property type="term" value="P:translational elongation"/>
    <property type="evidence" value="ECO:0007669"/>
    <property type="project" value="InterPro"/>
</dbReference>
<dbReference type="GO" id="GO:0002181">
    <property type="term" value="P:cytoplasmic translation"/>
    <property type="evidence" value="ECO:0007669"/>
    <property type="project" value="TreeGrafter"/>
</dbReference>
<evidence type="ECO:0000256" key="3">
    <source>
        <dbReference type="ARBA" id="ARBA00023274"/>
    </source>
</evidence>
<feature type="region of interest" description="Disordered" evidence="4">
    <location>
        <begin position="69"/>
        <end position="102"/>
    </location>
</feature>
<dbReference type="InterPro" id="IPR038716">
    <property type="entry name" value="P1/P2_N_sf"/>
</dbReference>
<dbReference type="PANTHER" id="PTHR45696:SF10">
    <property type="entry name" value="LARGE RIBOSOMAL SUBUNIT PROTEIN P1"/>
    <property type="match status" value="1"/>
</dbReference>
<dbReference type="STRING" id="5288.A0A5C5G586"/>
<dbReference type="GO" id="GO:0030295">
    <property type="term" value="F:protein kinase activator activity"/>
    <property type="evidence" value="ECO:0007669"/>
    <property type="project" value="TreeGrafter"/>
</dbReference>
<reference evidence="5 6" key="1">
    <citation type="submission" date="2019-03" db="EMBL/GenBank/DDBJ databases">
        <title>Rhodosporidium diobovatum UCD-FST 08-225 genome sequencing, assembly, and annotation.</title>
        <authorList>
            <person name="Fakankun I.U."/>
            <person name="Fristensky B."/>
            <person name="Levin D.B."/>
        </authorList>
    </citation>
    <scope>NUCLEOTIDE SEQUENCE [LARGE SCALE GENOMIC DNA]</scope>
    <source>
        <strain evidence="5 6">UCD-FST 08-225</strain>
    </source>
</reference>
<organism evidence="5 6">
    <name type="scientific">Rhodotorula diobovata</name>
    <dbReference type="NCBI Taxonomy" id="5288"/>
    <lineage>
        <taxon>Eukaryota</taxon>
        <taxon>Fungi</taxon>
        <taxon>Dikarya</taxon>
        <taxon>Basidiomycota</taxon>
        <taxon>Pucciniomycotina</taxon>
        <taxon>Microbotryomycetes</taxon>
        <taxon>Sporidiobolales</taxon>
        <taxon>Sporidiobolaceae</taxon>
        <taxon>Rhodotorula</taxon>
    </lineage>
</organism>
<dbReference type="OrthoDB" id="2194681at2759"/>
<dbReference type="GO" id="GO:0003735">
    <property type="term" value="F:structural constituent of ribosome"/>
    <property type="evidence" value="ECO:0007669"/>
    <property type="project" value="InterPro"/>
</dbReference>
<dbReference type="FunFam" id="1.10.10.1410:FF:000001">
    <property type="entry name" value="60S acidic ribosomal protein P1"/>
    <property type="match status" value="1"/>
</dbReference>
<keyword evidence="3" id="KW-0687">Ribonucleoprotein</keyword>
<dbReference type="Pfam" id="PF00428">
    <property type="entry name" value="Ribosomal_60s"/>
    <property type="match status" value="1"/>
</dbReference>
<dbReference type="EMBL" id="SOZI01000009">
    <property type="protein sequence ID" value="TNY23636.1"/>
    <property type="molecule type" value="Genomic_DNA"/>
</dbReference>
<evidence type="ECO:0000313" key="5">
    <source>
        <dbReference type="EMBL" id="TNY23636.1"/>
    </source>
</evidence>
<evidence type="ECO:0000256" key="4">
    <source>
        <dbReference type="SAM" id="MobiDB-lite"/>
    </source>
</evidence>
<feature type="compositionally biased region" description="Basic and acidic residues" evidence="4">
    <location>
        <begin position="84"/>
        <end position="93"/>
    </location>
</feature>
<comment type="similarity">
    <text evidence="1">Belongs to the eukaryotic ribosomal protein P1/P2 family.</text>
</comment>
<dbReference type="GO" id="GO:0043021">
    <property type="term" value="F:ribonucleoprotein complex binding"/>
    <property type="evidence" value="ECO:0007669"/>
    <property type="project" value="TreeGrafter"/>
</dbReference>
<evidence type="ECO:0000313" key="6">
    <source>
        <dbReference type="Proteomes" id="UP000311382"/>
    </source>
</evidence>
<feature type="region of interest" description="Disordered" evidence="4">
    <location>
        <begin position="157"/>
        <end position="218"/>
    </location>
</feature>
<evidence type="ECO:0000256" key="2">
    <source>
        <dbReference type="ARBA" id="ARBA00022980"/>
    </source>
</evidence>
<evidence type="ECO:0000256" key="1">
    <source>
        <dbReference type="ARBA" id="ARBA00005436"/>
    </source>
</evidence>